<accession>A0AAE1E2S5</accession>
<dbReference type="AlphaFoldDB" id="A0AAE1E2S5"/>
<sequence length="147" mass="15980">MSVITISSARGPARHRPAPSAFKPLGGKTEGKGRRPLISPGAHQLLERPWELAGGEEGNEDSSNLRPCTCLEVIEKEKPVQLTDLKDPFGASLVKIWTAVDNTGRSRTVRSGSNRSASSQLGVLVQVKHRYFMSRLHDPGSCHVSEI</sequence>
<feature type="region of interest" description="Disordered" evidence="1">
    <location>
        <begin position="1"/>
        <end position="41"/>
    </location>
</feature>
<keyword evidence="3" id="KW-1185">Reference proteome</keyword>
<gene>
    <name evidence="2" type="ORF">RRG08_007389</name>
</gene>
<name>A0AAE1E2S5_9GAST</name>
<dbReference type="Proteomes" id="UP001283361">
    <property type="component" value="Unassembled WGS sequence"/>
</dbReference>
<proteinExistence type="predicted"/>
<evidence type="ECO:0000313" key="2">
    <source>
        <dbReference type="EMBL" id="KAK3792314.1"/>
    </source>
</evidence>
<evidence type="ECO:0000313" key="3">
    <source>
        <dbReference type="Proteomes" id="UP001283361"/>
    </source>
</evidence>
<organism evidence="2 3">
    <name type="scientific">Elysia crispata</name>
    <name type="common">lettuce slug</name>
    <dbReference type="NCBI Taxonomy" id="231223"/>
    <lineage>
        <taxon>Eukaryota</taxon>
        <taxon>Metazoa</taxon>
        <taxon>Spiralia</taxon>
        <taxon>Lophotrochozoa</taxon>
        <taxon>Mollusca</taxon>
        <taxon>Gastropoda</taxon>
        <taxon>Heterobranchia</taxon>
        <taxon>Euthyneura</taxon>
        <taxon>Panpulmonata</taxon>
        <taxon>Sacoglossa</taxon>
        <taxon>Placobranchoidea</taxon>
        <taxon>Plakobranchidae</taxon>
        <taxon>Elysia</taxon>
    </lineage>
</organism>
<reference evidence="2" key="1">
    <citation type="journal article" date="2023" name="G3 (Bethesda)">
        <title>A reference genome for the long-term kleptoplast-retaining sea slug Elysia crispata morphotype clarki.</title>
        <authorList>
            <person name="Eastman K.E."/>
            <person name="Pendleton A.L."/>
            <person name="Shaikh M.A."/>
            <person name="Suttiyut T."/>
            <person name="Ogas R."/>
            <person name="Tomko P."/>
            <person name="Gavelis G."/>
            <person name="Widhalm J.R."/>
            <person name="Wisecaver J.H."/>
        </authorList>
    </citation>
    <scope>NUCLEOTIDE SEQUENCE</scope>
    <source>
        <strain evidence="2">ECLA1</strain>
    </source>
</reference>
<evidence type="ECO:0000256" key="1">
    <source>
        <dbReference type="SAM" id="MobiDB-lite"/>
    </source>
</evidence>
<comment type="caution">
    <text evidence="2">The sequence shown here is derived from an EMBL/GenBank/DDBJ whole genome shotgun (WGS) entry which is preliminary data.</text>
</comment>
<protein>
    <submittedName>
        <fullName evidence="2">Uncharacterized protein</fullName>
    </submittedName>
</protein>
<dbReference type="EMBL" id="JAWDGP010001382">
    <property type="protein sequence ID" value="KAK3792314.1"/>
    <property type="molecule type" value="Genomic_DNA"/>
</dbReference>